<dbReference type="SMART" id="SM00909">
    <property type="entry name" value="Germane"/>
    <property type="match status" value="1"/>
</dbReference>
<gene>
    <name evidence="3" type="ORF">ACFQKB_44090</name>
</gene>
<feature type="domain" description="GerMN" evidence="2">
    <location>
        <begin position="218"/>
        <end position="305"/>
    </location>
</feature>
<keyword evidence="4" id="KW-1185">Reference proteome</keyword>
<accession>A0ABW2D1P6</accession>
<sequence length="598" mass="64102">MTPGTRGRIPPVLLVAAVLALCVAGCANVPSGGRVVSGKPVERAEQVDDPYVRLIPVRPRPEWGPEQIVAGFLAASASFDDDHKVAREYLAGQTSWRPGLRPSVTVLSEREPPRLVKQAAPGQATVKVTGEQLGTIASDGQYRAASEHIEVTFQLAKTAQGVWRVTGLPDDERAGLLLTKVDVERALRPVNLYFFAPDQQTLVPNGIFLPVVDRRTLPSQLVRALLKGPTTWLYGAVGSAFPPGTRLRGAGVVINKDVATVDLTKEAATGSVERMSAQLSWTLRQLSEIKQWKLRIDGETVAPDGMASTQPVRAWDQNAPDGVDGQVSQTAYGIGASGYLSTLDGRVPQPVNTGPPWSLSRPAVAPDHQEAAGLGPKGDRVLTAAPLKGPVTPRTLLAASRRGARFTPPSWGRDGLMWTVETTADKSWLWARQRGRPPVRVSHWGLSGREVRAFRVARDGVRAAVIVDIDGTPQVQIGRILRGPGGKVDVGSFLPVSSELLKAKDLVWRDYGTLAVLGQKDSDTQDLPYLMPVSGSAITSLGTGSLGEPRTITAAPGMPVLVGTRTSGLNVVCKQRPTRDQFGPWVCDIPARDPTYAR</sequence>
<dbReference type="RefSeq" id="WP_309239737.1">
    <property type="nucleotide sequence ID" value="NZ_JBHSXE010000001.1"/>
</dbReference>
<dbReference type="InterPro" id="IPR018910">
    <property type="entry name" value="LpqB_C"/>
</dbReference>
<dbReference type="Proteomes" id="UP001596380">
    <property type="component" value="Unassembled WGS sequence"/>
</dbReference>
<comment type="caution">
    <text evidence="3">The sequence shown here is derived from an EMBL/GenBank/DDBJ whole genome shotgun (WGS) entry which is preliminary data.</text>
</comment>
<evidence type="ECO:0000313" key="4">
    <source>
        <dbReference type="Proteomes" id="UP001596380"/>
    </source>
</evidence>
<dbReference type="Pfam" id="PF10647">
    <property type="entry name" value="Gmad1"/>
    <property type="match status" value="1"/>
</dbReference>
<evidence type="ECO:0000313" key="3">
    <source>
        <dbReference type="EMBL" id="MFC6886809.1"/>
    </source>
</evidence>
<organism evidence="3 4">
    <name type="scientific">Actinomadura yumaensis</name>
    <dbReference type="NCBI Taxonomy" id="111807"/>
    <lineage>
        <taxon>Bacteria</taxon>
        <taxon>Bacillati</taxon>
        <taxon>Actinomycetota</taxon>
        <taxon>Actinomycetes</taxon>
        <taxon>Streptosporangiales</taxon>
        <taxon>Thermomonosporaceae</taxon>
        <taxon>Actinomadura</taxon>
    </lineage>
</organism>
<dbReference type="Pfam" id="PF10646">
    <property type="entry name" value="Germane"/>
    <property type="match status" value="1"/>
</dbReference>
<evidence type="ECO:0000256" key="1">
    <source>
        <dbReference type="SAM" id="MobiDB-lite"/>
    </source>
</evidence>
<dbReference type="EMBL" id="JBHSXS010000060">
    <property type="protein sequence ID" value="MFC6886809.1"/>
    <property type="molecule type" value="Genomic_DNA"/>
</dbReference>
<dbReference type="InterPro" id="IPR019606">
    <property type="entry name" value="GerMN"/>
</dbReference>
<evidence type="ECO:0000259" key="2">
    <source>
        <dbReference type="SMART" id="SM00909"/>
    </source>
</evidence>
<proteinExistence type="predicted"/>
<dbReference type="Pfam" id="PF25976">
    <property type="entry name" value="LpqB_N"/>
    <property type="match status" value="1"/>
</dbReference>
<feature type="region of interest" description="Disordered" evidence="1">
    <location>
        <begin position="345"/>
        <end position="379"/>
    </location>
</feature>
<protein>
    <submittedName>
        <fullName evidence="3">LpqB family beta-propeller domain-containing protein</fullName>
    </submittedName>
</protein>
<dbReference type="InterPro" id="IPR059026">
    <property type="entry name" value="LpqB_N"/>
</dbReference>
<name>A0ABW2D1P6_9ACTN</name>
<reference evidence="4" key="1">
    <citation type="journal article" date="2019" name="Int. J. Syst. Evol. Microbiol.">
        <title>The Global Catalogue of Microorganisms (GCM) 10K type strain sequencing project: providing services to taxonomists for standard genome sequencing and annotation.</title>
        <authorList>
            <consortium name="The Broad Institute Genomics Platform"/>
            <consortium name="The Broad Institute Genome Sequencing Center for Infectious Disease"/>
            <person name="Wu L."/>
            <person name="Ma J."/>
        </authorList>
    </citation>
    <scope>NUCLEOTIDE SEQUENCE [LARGE SCALE GENOMIC DNA]</scope>
    <source>
        <strain evidence="4">JCM 3369</strain>
    </source>
</reference>